<dbReference type="EMBL" id="QCYK01000002">
    <property type="protein sequence ID" value="PUZ25222.1"/>
    <property type="molecule type" value="Genomic_DNA"/>
</dbReference>
<protein>
    <submittedName>
        <fullName evidence="1">Uncharacterized protein</fullName>
    </submittedName>
</protein>
<comment type="caution">
    <text evidence="1">The sequence shown here is derived from an EMBL/GenBank/DDBJ whole genome shotgun (WGS) entry which is preliminary data.</text>
</comment>
<evidence type="ECO:0000313" key="1">
    <source>
        <dbReference type="EMBL" id="PUZ25222.1"/>
    </source>
</evidence>
<name>A0A2T7BG08_9BACT</name>
<proteinExistence type="predicted"/>
<keyword evidence="2" id="KW-1185">Reference proteome</keyword>
<dbReference type="Proteomes" id="UP000244450">
    <property type="component" value="Unassembled WGS sequence"/>
</dbReference>
<sequence length="206" mass="23908">MATAQGPSDAATVNNGIEYVTPITGNVFENKHPFYQSDHFSEGEITYFGRHYTHILLKYDLSLDRVVTLYADGRTEIILYPEQIDSFTVYDQTFVKLPDSLGLPKGFYARILTAPEYTYYVRYTKSISHQVYMDGAFYDVVHDHHYDYIKVDNAFHSFKSLKDLSELLNVNKKQTKIFQRNNPLESDDALASTARYREYCMNVARF</sequence>
<organism evidence="1 2">
    <name type="scientific">Chitinophaga parva</name>
    <dbReference type="NCBI Taxonomy" id="2169414"/>
    <lineage>
        <taxon>Bacteria</taxon>
        <taxon>Pseudomonadati</taxon>
        <taxon>Bacteroidota</taxon>
        <taxon>Chitinophagia</taxon>
        <taxon>Chitinophagales</taxon>
        <taxon>Chitinophagaceae</taxon>
        <taxon>Chitinophaga</taxon>
    </lineage>
</organism>
<accession>A0A2T7BG08</accession>
<gene>
    <name evidence="1" type="ORF">DCC81_13015</name>
</gene>
<evidence type="ECO:0000313" key="2">
    <source>
        <dbReference type="Proteomes" id="UP000244450"/>
    </source>
</evidence>
<reference evidence="1 2" key="1">
    <citation type="submission" date="2018-04" db="EMBL/GenBank/DDBJ databases">
        <title>Chitinophaga fuyangensis sp. nov., isolated from soil in a chemical factory.</title>
        <authorList>
            <person name="Chen K."/>
        </authorList>
    </citation>
    <scope>NUCLEOTIDE SEQUENCE [LARGE SCALE GENOMIC DNA]</scope>
    <source>
        <strain evidence="1 2">LY-1</strain>
    </source>
</reference>
<dbReference type="AlphaFoldDB" id="A0A2T7BG08"/>